<dbReference type="Proteomes" id="UP000807306">
    <property type="component" value="Unassembled WGS sequence"/>
</dbReference>
<proteinExistence type="predicted"/>
<keyword evidence="2" id="KW-1185">Reference proteome</keyword>
<organism evidence="1 2">
    <name type="scientific">Crepidotus variabilis</name>
    <dbReference type="NCBI Taxonomy" id="179855"/>
    <lineage>
        <taxon>Eukaryota</taxon>
        <taxon>Fungi</taxon>
        <taxon>Dikarya</taxon>
        <taxon>Basidiomycota</taxon>
        <taxon>Agaricomycotina</taxon>
        <taxon>Agaricomycetes</taxon>
        <taxon>Agaricomycetidae</taxon>
        <taxon>Agaricales</taxon>
        <taxon>Agaricineae</taxon>
        <taxon>Crepidotaceae</taxon>
        <taxon>Crepidotus</taxon>
    </lineage>
</organism>
<reference evidence="1" key="1">
    <citation type="submission" date="2020-11" db="EMBL/GenBank/DDBJ databases">
        <authorList>
            <consortium name="DOE Joint Genome Institute"/>
            <person name="Ahrendt S."/>
            <person name="Riley R."/>
            <person name="Andreopoulos W."/>
            <person name="Labutti K."/>
            <person name="Pangilinan J."/>
            <person name="Ruiz-Duenas F.J."/>
            <person name="Barrasa J.M."/>
            <person name="Sanchez-Garcia M."/>
            <person name="Camarero S."/>
            <person name="Miyauchi S."/>
            <person name="Serrano A."/>
            <person name="Linde D."/>
            <person name="Babiker R."/>
            <person name="Drula E."/>
            <person name="Ayuso-Fernandez I."/>
            <person name="Pacheco R."/>
            <person name="Padilla G."/>
            <person name="Ferreira P."/>
            <person name="Barriuso J."/>
            <person name="Kellner H."/>
            <person name="Castanera R."/>
            <person name="Alfaro M."/>
            <person name="Ramirez L."/>
            <person name="Pisabarro A.G."/>
            <person name="Kuo A."/>
            <person name="Tritt A."/>
            <person name="Lipzen A."/>
            <person name="He G."/>
            <person name="Yan M."/>
            <person name="Ng V."/>
            <person name="Cullen D."/>
            <person name="Martin F."/>
            <person name="Rosso M.-N."/>
            <person name="Henrissat B."/>
            <person name="Hibbett D."/>
            <person name="Martinez A.T."/>
            <person name="Grigoriev I.V."/>
        </authorList>
    </citation>
    <scope>NUCLEOTIDE SEQUENCE</scope>
    <source>
        <strain evidence="1">CBS 506.95</strain>
    </source>
</reference>
<dbReference type="EMBL" id="MU157974">
    <property type="protein sequence ID" value="KAF9521919.1"/>
    <property type="molecule type" value="Genomic_DNA"/>
</dbReference>
<evidence type="ECO:0000313" key="1">
    <source>
        <dbReference type="EMBL" id="KAF9521919.1"/>
    </source>
</evidence>
<accession>A0A9P6E3R0</accession>
<protein>
    <submittedName>
        <fullName evidence="1">Uncharacterized protein</fullName>
    </submittedName>
</protein>
<evidence type="ECO:0000313" key="2">
    <source>
        <dbReference type="Proteomes" id="UP000807306"/>
    </source>
</evidence>
<name>A0A9P6E3R0_9AGAR</name>
<comment type="caution">
    <text evidence="1">The sequence shown here is derived from an EMBL/GenBank/DDBJ whole genome shotgun (WGS) entry which is preliminary data.</text>
</comment>
<dbReference type="AlphaFoldDB" id="A0A9P6E3R0"/>
<sequence>MIAASSSFIANPCFTGFPRRVAKLTPLPPILSIVKYCIHNMYGLTKQLLSLPNELQVLVMRHYGDIDWSLHRHALNIIMFYLLDRQLLDGYLIANPVLPLDPHCLVETGNWPAAEAFFDAFAFFVVHLLAGRCFAVECALLEQFVDPEPGVTRLIEPEMLQFWTTRHSPRRFDVIFNNSHLIRRLEVGTLDHLNVGAMDGIHCLRTSLKDIPSTLPVSLTSLHLDCHANYDLPQVVSLFGLLPNLKTCSLYFLVADLAVRPGEVPVVNDHIRSIAFGGLPDSNIAPHSLFDMLIVPNLEYFAWDSLAFIPIPSLDFGAFRALFRTGTGVLCPLKLILGQPDCLMKVHAPSRTLFIPSRVQSLDSDVDLAHVKEVFCFVDEYFVDISSLSHDPHSLWSQIDIPNLTSVHFVNSSVLNPCCVDEYAKALQPILPSTCVHFWEWPSFSSKTTREGILLHNGRWSLENVLLSS</sequence>
<gene>
    <name evidence="1" type="ORF">CPB83DRAFT_900131</name>
</gene>